<proteinExistence type="predicted"/>
<dbReference type="EMBL" id="AOKF01002176">
    <property type="protein sequence ID" value="EPN53863.1"/>
    <property type="molecule type" value="Genomic_DNA"/>
</dbReference>
<dbReference type="AntiFam" id="ANF00178">
    <property type="entry name" value="Shadow ORF (opposite dhbF)"/>
</dbReference>
<dbReference type="Proteomes" id="UP000018849">
    <property type="component" value="Unassembled WGS sequence"/>
</dbReference>
<organism evidence="1 2">
    <name type="scientific">Pseudomonas syringae pv. actinidiae ICMP 19096</name>
    <dbReference type="NCBI Taxonomy" id="1194405"/>
    <lineage>
        <taxon>Bacteria</taxon>
        <taxon>Pseudomonadati</taxon>
        <taxon>Pseudomonadota</taxon>
        <taxon>Gammaproteobacteria</taxon>
        <taxon>Pseudomonadales</taxon>
        <taxon>Pseudomonadaceae</taxon>
        <taxon>Pseudomonas</taxon>
        <taxon>Pseudomonas syringae</taxon>
    </lineage>
</organism>
<sequence>MRRNHVIRQFQRQCRFDALGLNVLPGFGGVITDQLRASSGFAHQHSRMTDTRLSQQAGFDFLRFDAETAQFD</sequence>
<dbReference type="AlphaFoldDB" id="A0A656JUD5"/>
<protein>
    <submittedName>
        <fullName evidence="1">Uncharacterized protein</fullName>
    </submittedName>
</protein>
<reference evidence="1 2" key="1">
    <citation type="journal article" date="2013" name="PLoS Pathog.">
        <title>Genomic analysis of the Kiwifruit pathogen Pseudomonas syringae pv. actinidiae provides insight into the origins of an emergent plant disease.</title>
        <authorList>
            <person name="McCann H.C."/>
            <person name="Rikkerink E.H."/>
            <person name="Bertels F."/>
            <person name="Fiers M."/>
            <person name="Lu A."/>
            <person name="Rees-George J."/>
            <person name="Andersen M.T."/>
            <person name="Gleave A.P."/>
            <person name="Haubold B."/>
            <person name="Wohlers M.W."/>
            <person name="Guttman D.S."/>
            <person name="Wang P.W."/>
            <person name="Straub C."/>
            <person name="Vanneste J.L."/>
            <person name="Rainey P.B."/>
            <person name="Templeton M.D."/>
        </authorList>
    </citation>
    <scope>NUCLEOTIDE SEQUENCE [LARGE SCALE GENOMIC DNA]</scope>
    <source>
        <strain evidence="1 2">ICMP 19096</strain>
    </source>
</reference>
<comment type="caution">
    <text evidence="1">The sequence shown here is derived from an EMBL/GenBank/DDBJ whole genome shotgun (WGS) entry which is preliminary data.</text>
</comment>
<feature type="non-terminal residue" evidence="1">
    <location>
        <position position="72"/>
    </location>
</feature>
<evidence type="ECO:0000313" key="1">
    <source>
        <dbReference type="EMBL" id="EPN53863.1"/>
    </source>
</evidence>
<name>A0A656JUD5_PSESF</name>
<gene>
    <name evidence="1" type="ORF">A245_25226</name>
</gene>
<accession>A0A656JUD5</accession>
<evidence type="ECO:0000313" key="2">
    <source>
        <dbReference type="Proteomes" id="UP000018849"/>
    </source>
</evidence>